<evidence type="ECO:0000313" key="3">
    <source>
        <dbReference type="EMBL" id="MFM9607426.1"/>
    </source>
</evidence>
<dbReference type="EC" id="1.-.-.-" evidence="3"/>
<dbReference type="PANTHER" id="PTHR11695">
    <property type="entry name" value="ALCOHOL DEHYDROGENASE RELATED"/>
    <property type="match status" value="1"/>
</dbReference>
<dbReference type="SUPFAM" id="SSF51735">
    <property type="entry name" value="NAD(P)-binding Rossmann-fold domains"/>
    <property type="match status" value="1"/>
</dbReference>
<reference evidence="3 4" key="1">
    <citation type="submission" date="2024-12" db="EMBL/GenBank/DDBJ databases">
        <title>Forecasting of Potato common scab and diversities of Pathogenic streptomyces spp. in china.</title>
        <authorList>
            <person name="Handique U."/>
            <person name="Wu J."/>
        </authorList>
    </citation>
    <scope>NUCLEOTIDE SEQUENCE [LARGE SCALE GENOMIC DNA]</scope>
    <source>
        <strain evidence="3 4">ZRIMU1530</strain>
    </source>
</reference>
<dbReference type="InterPro" id="IPR013154">
    <property type="entry name" value="ADH-like_N"/>
</dbReference>
<comment type="caution">
    <text evidence="3">The sequence shown here is derived from an EMBL/GenBank/DDBJ whole genome shotgun (WGS) entry which is preliminary data.</text>
</comment>
<evidence type="ECO:0000256" key="1">
    <source>
        <dbReference type="ARBA" id="ARBA00023002"/>
    </source>
</evidence>
<dbReference type="GO" id="GO:0016491">
    <property type="term" value="F:oxidoreductase activity"/>
    <property type="evidence" value="ECO:0007669"/>
    <property type="project" value="UniProtKB-KW"/>
</dbReference>
<dbReference type="Gene3D" id="3.40.50.720">
    <property type="entry name" value="NAD(P)-binding Rossmann-like Domain"/>
    <property type="match status" value="1"/>
</dbReference>
<evidence type="ECO:0000259" key="2">
    <source>
        <dbReference type="SMART" id="SM00829"/>
    </source>
</evidence>
<dbReference type="PANTHER" id="PTHR11695:SF294">
    <property type="entry name" value="RETICULON-4-INTERACTING PROTEIN 1, MITOCHONDRIAL"/>
    <property type="match status" value="1"/>
</dbReference>
<keyword evidence="4" id="KW-1185">Reference proteome</keyword>
<dbReference type="InterPro" id="IPR011032">
    <property type="entry name" value="GroES-like_sf"/>
</dbReference>
<sequence length="337" mass="35967">MKAFVVEKYGPGGTRAAQVPEPTVRDRDVLVRVRAAGVNPLDKMVRNGEFKQLLRYRRPFVLGHDVAGVVVRVGPAVRGFKAGDEVYARPRDLRIGGFAEFIAIDEDDVAPKPASLTAQEAAAVPLVALTAWQILVERARVKPGQKVLVHAGAGGLGSTVIQLAKHLGATVATTAGPASEELVRSLGADIVVDYTKEDFSRTLSGYDLVLDSLGGANLEKSLTVLKPGGLAIGVTGPPDAGFAKQLGAPLPLGVLMNALSRKIRKRAKALGVRYEFFFMRASGSQLRTLSALYDSGKLRPVIDAVFPFDQTLEAMAYLEQGRTKSGKVVVSMTPHDD</sequence>
<dbReference type="SUPFAM" id="SSF50129">
    <property type="entry name" value="GroES-like"/>
    <property type="match status" value="1"/>
</dbReference>
<dbReference type="Proteomes" id="UP001631957">
    <property type="component" value="Unassembled WGS sequence"/>
</dbReference>
<name>A0ABW9HID0_9ACTN</name>
<accession>A0ABW9HID0</accession>
<proteinExistence type="predicted"/>
<dbReference type="SMART" id="SM00829">
    <property type="entry name" value="PKS_ER"/>
    <property type="match status" value="1"/>
</dbReference>
<dbReference type="InterPro" id="IPR050700">
    <property type="entry name" value="YIM1/Zinc_Alcohol_DH_Fams"/>
</dbReference>
<dbReference type="InterPro" id="IPR020843">
    <property type="entry name" value="ER"/>
</dbReference>
<dbReference type="RefSeq" id="WP_409120177.1">
    <property type="nucleotide sequence ID" value="NZ_JBJVNI010000001.1"/>
</dbReference>
<dbReference type="Pfam" id="PF13602">
    <property type="entry name" value="ADH_zinc_N_2"/>
    <property type="match status" value="1"/>
</dbReference>
<dbReference type="InterPro" id="IPR002364">
    <property type="entry name" value="Quin_OxRdtase/zeta-crystal_CS"/>
</dbReference>
<gene>
    <name evidence="3" type="ORF">ACKI18_01745</name>
</gene>
<feature type="domain" description="Enoyl reductase (ER)" evidence="2">
    <location>
        <begin position="13"/>
        <end position="330"/>
    </location>
</feature>
<organism evidence="3 4">
    <name type="scientific">Streptomyces niveiscabiei</name>
    <dbReference type="NCBI Taxonomy" id="164115"/>
    <lineage>
        <taxon>Bacteria</taxon>
        <taxon>Bacillati</taxon>
        <taxon>Actinomycetota</taxon>
        <taxon>Actinomycetes</taxon>
        <taxon>Kitasatosporales</taxon>
        <taxon>Streptomycetaceae</taxon>
        <taxon>Streptomyces</taxon>
    </lineage>
</organism>
<protein>
    <submittedName>
        <fullName evidence="3">NADP-dependent oxidoreductase</fullName>
        <ecNumber evidence="3">1.-.-.-</ecNumber>
    </submittedName>
</protein>
<dbReference type="Pfam" id="PF08240">
    <property type="entry name" value="ADH_N"/>
    <property type="match status" value="1"/>
</dbReference>
<evidence type="ECO:0000313" key="4">
    <source>
        <dbReference type="Proteomes" id="UP001631957"/>
    </source>
</evidence>
<dbReference type="PROSITE" id="PS01162">
    <property type="entry name" value="QOR_ZETA_CRYSTAL"/>
    <property type="match status" value="1"/>
</dbReference>
<dbReference type="InterPro" id="IPR036291">
    <property type="entry name" value="NAD(P)-bd_dom_sf"/>
</dbReference>
<dbReference type="EMBL" id="JBJVNI010000001">
    <property type="protein sequence ID" value="MFM9607426.1"/>
    <property type="molecule type" value="Genomic_DNA"/>
</dbReference>
<keyword evidence="1 3" id="KW-0560">Oxidoreductase</keyword>
<dbReference type="Gene3D" id="3.90.180.10">
    <property type="entry name" value="Medium-chain alcohol dehydrogenases, catalytic domain"/>
    <property type="match status" value="1"/>
</dbReference>
<dbReference type="CDD" id="cd05289">
    <property type="entry name" value="MDR_like_2"/>
    <property type="match status" value="1"/>
</dbReference>